<proteinExistence type="predicted"/>
<feature type="transmembrane region" description="Helical" evidence="2">
    <location>
        <begin position="173"/>
        <end position="190"/>
    </location>
</feature>
<evidence type="ECO:0000313" key="4">
    <source>
        <dbReference type="Proteomes" id="UP000807769"/>
    </source>
</evidence>
<keyword evidence="2" id="KW-0812">Transmembrane</keyword>
<gene>
    <name evidence="3" type="ORF">BJ212DRAFT_1520941</name>
</gene>
<sequence length="302" mass="33999">MYQIPAPQPLSSPDPQSPGALGDEGKGAIRDRAEESGNVAPEDHGKGKKDDSEPEENTATTSQKKMRSIPARAPYFRHRIWTELQHQLGRWEAFLEQAEKRLRMYTNISVFVLFSSVLFIVLSLATSYHLRSLFVTMLISSHSTMYSVYVFPMVHVINHEQITLTSDQPSPRFLTFILSAVSFVVLWNVLAEISLVHFRPVILVFIDDLPQDASRNQLCLPGPSAETSPTCKTLANLHHVRTLVAYTDICKGSWRLVLNSYLDTHNVRPVVSKLMKARGGPKDCFVVNSGFIFGRARMLLME</sequence>
<dbReference type="EMBL" id="JABBWG010000028">
    <property type="protein sequence ID" value="KAG1811754.1"/>
    <property type="molecule type" value="Genomic_DNA"/>
</dbReference>
<comment type="caution">
    <text evidence="3">The sequence shown here is derived from an EMBL/GenBank/DDBJ whole genome shotgun (WGS) entry which is preliminary data.</text>
</comment>
<name>A0A9P7E695_9AGAM</name>
<reference evidence="3" key="1">
    <citation type="journal article" date="2020" name="New Phytol.">
        <title>Comparative genomics reveals dynamic genome evolution in host specialist ectomycorrhizal fungi.</title>
        <authorList>
            <person name="Lofgren L.A."/>
            <person name="Nguyen N.H."/>
            <person name="Vilgalys R."/>
            <person name="Ruytinx J."/>
            <person name="Liao H.L."/>
            <person name="Branco S."/>
            <person name="Kuo A."/>
            <person name="LaButti K."/>
            <person name="Lipzen A."/>
            <person name="Andreopoulos W."/>
            <person name="Pangilinan J."/>
            <person name="Riley R."/>
            <person name="Hundley H."/>
            <person name="Na H."/>
            <person name="Barry K."/>
            <person name="Grigoriev I.V."/>
            <person name="Stajich J.E."/>
            <person name="Kennedy P.G."/>
        </authorList>
    </citation>
    <scope>NUCLEOTIDE SEQUENCE</scope>
    <source>
        <strain evidence="3">MN1</strain>
    </source>
</reference>
<dbReference type="AlphaFoldDB" id="A0A9P7E695"/>
<feature type="transmembrane region" description="Helical" evidence="2">
    <location>
        <begin position="104"/>
        <end position="126"/>
    </location>
</feature>
<accession>A0A9P7E695</accession>
<evidence type="ECO:0000256" key="2">
    <source>
        <dbReference type="SAM" id="Phobius"/>
    </source>
</evidence>
<feature type="compositionally biased region" description="Basic and acidic residues" evidence="1">
    <location>
        <begin position="23"/>
        <end position="51"/>
    </location>
</feature>
<organism evidence="3 4">
    <name type="scientific">Suillus subaureus</name>
    <dbReference type="NCBI Taxonomy" id="48587"/>
    <lineage>
        <taxon>Eukaryota</taxon>
        <taxon>Fungi</taxon>
        <taxon>Dikarya</taxon>
        <taxon>Basidiomycota</taxon>
        <taxon>Agaricomycotina</taxon>
        <taxon>Agaricomycetes</taxon>
        <taxon>Agaricomycetidae</taxon>
        <taxon>Boletales</taxon>
        <taxon>Suillineae</taxon>
        <taxon>Suillaceae</taxon>
        <taxon>Suillus</taxon>
    </lineage>
</organism>
<protein>
    <submittedName>
        <fullName evidence="3">Uncharacterized protein</fullName>
    </submittedName>
</protein>
<feature type="region of interest" description="Disordered" evidence="1">
    <location>
        <begin position="1"/>
        <end position="68"/>
    </location>
</feature>
<feature type="compositionally biased region" description="Pro residues" evidence="1">
    <location>
        <begin position="1"/>
        <end position="16"/>
    </location>
</feature>
<keyword evidence="2" id="KW-0472">Membrane</keyword>
<keyword evidence="4" id="KW-1185">Reference proteome</keyword>
<evidence type="ECO:0000313" key="3">
    <source>
        <dbReference type="EMBL" id="KAG1811754.1"/>
    </source>
</evidence>
<dbReference type="Proteomes" id="UP000807769">
    <property type="component" value="Unassembled WGS sequence"/>
</dbReference>
<keyword evidence="2" id="KW-1133">Transmembrane helix</keyword>
<evidence type="ECO:0000256" key="1">
    <source>
        <dbReference type="SAM" id="MobiDB-lite"/>
    </source>
</evidence>
<dbReference type="RefSeq" id="XP_041190175.1">
    <property type="nucleotide sequence ID" value="XM_041341701.1"/>
</dbReference>
<dbReference type="GeneID" id="64635717"/>